<comment type="catalytic activity">
    <reaction evidence="11">
        <text>an S-substituted L-cysteinylglycine + H2O = an S-substituted L-cysteine + glycine</text>
        <dbReference type="Rhea" id="RHEA:60444"/>
        <dbReference type="ChEBI" id="CHEBI:15377"/>
        <dbReference type="ChEBI" id="CHEBI:57305"/>
        <dbReference type="ChEBI" id="CHEBI:58717"/>
        <dbReference type="ChEBI" id="CHEBI:143103"/>
        <dbReference type="EC" id="3.4.13.23"/>
    </reaction>
    <physiologicalReaction direction="left-to-right" evidence="11">
        <dbReference type="Rhea" id="RHEA:60445"/>
    </physiologicalReaction>
</comment>
<evidence type="ECO:0000256" key="17">
    <source>
        <dbReference type="ARBA" id="ARBA00045966"/>
    </source>
</evidence>
<evidence type="ECO:0000313" key="21">
    <source>
        <dbReference type="Proteomes" id="UP000675881"/>
    </source>
</evidence>
<organism evidence="20 21">
    <name type="scientific">Lepeophtheirus salmonis</name>
    <name type="common">Salmon louse</name>
    <name type="synonym">Caligus salmonis</name>
    <dbReference type="NCBI Taxonomy" id="72036"/>
    <lineage>
        <taxon>Eukaryota</taxon>
        <taxon>Metazoa</taxon>
        <taxon>Ecdysozoa</taxon>
        <taxon>Arthropoda</taxon>
        <taxon>Crustacea</taxon>
        <taxon>Multicrustacea</taxon>
        <taxon>Hexanauplia</taxon>
        <taxon>Copepoda</taxon>
        <taxon>Siphonostomatoida</taxon>
        <taxon>Caligidae</taxon>
        <taxon>Lepeophtheirus</taxon>
    </lineage>
</organism>
<dbReference type="InterPro" id="IPR000819">
    <property type="entry name" value="Peptidase_M17_C"/>
</dbReference>
<dbReference type="InterPro" id="IPR001841">
    <property type="entry name" value="Znf_RING"/>
</dbReference>
<protein>
    <recommendedName>
        <fullName evidence="2">Cytosol aminopeptidase</fullName>
        <ecNumber evidence="12">3.4.13.23</ecNumber>
    </recommendedName>
    <alternativeName>
        <fullName evidence="15">Cysteinylglycine-S-conjugate dipeptidase</fullName>
    </alternativeName>
    <alternativeName>
        <fullName evidence="16">Leucine aminopeptidase 3</fullName>
    </alternativeName>
    <alternativeName>
        <fullName evidence="14">Proline aminopeptidase</fullName>
    </alternativeName>
    <alternativeName>
        <fullName evidence="13">Prolyl aminopeptidase</fullName>
    </alternativeName>
</protein>
<dbReference type="EMBL" id="HG994584">
    <property type="protein sequence ID" value="CAF2950506.1"/>
    <property type="molecule type" value="Genomic_DNA"/>
</dbReference>
<dbReference type="Gene3D" id="3.40.630.10">
    <property type="entry name" value="Zn peptidases"/>
    <property type="match status" value="3"/>
</dbReference>
<dbReference type="AlphaFoldDB" id="A0A7R8CW56"/>
<evidence type="ECO:0000256" key="14">
    <source>
        <dbReference type="ARBA" id="ARBA00030930"/>
    </source>
</evidence>
<dbReference type="PROSITE" id="PS00518">
    <property type="entry name" value="ZF_RING_1"/>
    <property type="match status" value="1"/>
</dbReference>
<dbReference type="PRINTS" id="PR00481">
    <property type="entry name" value="LAMNOPPTDASE"/>
</dbReference>
<dbReference type="Pfam" id="PF13923">
    <property type="entry name" value="zf-C3HC4_2"/>
    <property type="match status" value="1"/>
</dbReference>
<dbReference type="PANTHER" id="PTHR44080:SF1">
    <property type="entry name" value="E3 UBIQUITIN-PROTEIN LIGASE COP1"/>
    <property type="match status" value="1"/>
</dbReference>
<comment type="function">
    <text evidence="17">Cytosolic metallopeptidase that catalyzes the removal of unsubstituted N-terminal hydrophobic amino acids from various peptides. The presence of Zn(2+) ions is essential for the peptidase activity, and the association with other cofactors can modulate the substrate spectificity of the enzyme. For instance, in the presence of Mn(2+), it displays a specific Cys-Gly hydrolyzing activity of Cys-Gly-S-conjugates. Involved in the metabolism of glutathione and in the degradation of glutathione S-conjugates, which may play a role in the control of the cell redox status.</text>
</comment>
<accession>A0A7R8CW56</accession>
<dbReference type="InterPro" id="IPR011356">
    <property type="entry name" value="Leucine_aapep/pepB"/>
</dbReference>
<comment type="similarity">
    <text evidence="1">Belongs to the peptidase M17 family.</text>
</comment>
<evidence type="ECO:0000256" key="5">
    <source>
        <dbReference type="ARBA" id="ARBA00022670"/>
    </source>
</evidence>
<dbReference type="Pfam" id="PF00883">
    <property type="entry name" value="Peptidase_M17"/>
    <property type="match status" value="1"/>
</dbReference>
<dbReference type="Proteomes" id="UP000675881">
    <property type="component" value="Chromosome 5"/>
</dbReference>
<keyword evidence="3" id="KW-0031">Aminopeptidase</keyword>
<evidence type="ECO:0000256" key="8">
    <source>
        <dbReference type="ARBA" id="ARBA00022771"/>
    </source>
</evidence>
<dbReference type="SMART" id="SM00184">
    <property type="entry name" value="RING"/>
    <property type="match status" value="1"/>
</dbReference>
<dbReference type="InterPro" id="IPR008283">
    <property type="entry name" value="Peptidase_M17_N"/>
</dbReference>
<reference evidence="20" key="1">
    <citation type="submission" date="2021-02" db="EMBL/GenBank/DDBJ databases">
        <authorList>
            <person name="Bekaert M."/>
        </authorList>
    </citation>
    <scope>NUCLEOTIDE SEQUENCE</scope>
    <source>
        <strain evidence="20">IoA-00</strain>
    </source>
</reference>
<evidence type="ECO:0000256" key="13">
    <source>
        <dbReference type="ARBA" id="ARBA00029605"/>
    </source>
</evidence>
<dbReference type="SUPFAM" id="SSF57850">
    <property type="entry name" value="RING/U-box"/>
    <property type="match status" value="1"/>
</dbReference>
<evidence type="ECO:0000256" key="3">
    <source>
        <dbReference type="ARBA" id="ARBA00022438"/>
    </source>
</evidence>
<dbReference type="OrthoDB" id="412814at2759"/>
<evidence type="ECO:0000256" key="2">
    <source>
        <dbReference type="ARBA" id="ARBA00014190"/>
    </source>
</evidence>
<proteinExistence type="inferred from homology"/>
<dbReference type="SUPFAM" id="SSF50978">
    <property type="entry name" value="WD40 repeat-like"/>
    <property type="match status" value="1"/>
</dbReference>
<evidence type="ECO:0000256" key="15">
    <source>
        <dbReference type="ARBA" id="ARBA00030997"/>
    </source>
</evidence>
<evidence type="ECO:0000313" key="20">
    <source>
        <dbReference type="EMBL" id="CAF2950506.1"/>
    </source>
</evidence>
<evidence type="ECO:0000256" key="6">
    <source>
        <dbReference type="ARBA" id="ARBA00022723"/>
    </source>
</evidence>
<dbReference type="EC" id="3.4.13.23" evidence="12"/>
<evidence type="ECO:0000256" key="12">
    <source>
        <dbReference type="ARBA" id="ARBA00023625"/>
    </source>
</evidence>
<dbReference type="CDD" id="cd16504">
    <property type="entry name" value="RING-HC_COP1"/>
    <property type="match status" value="1"/>
</dbReference>
<dbReference type="SMART" id="SM00320">
    <property type="entry name" value="WD40"/>
    <property type="match status" value="5"/>
</dbReference>
<keyword evidence="10" id="KW-0862">Zinc</keyword>
<evidence type="ECO:0000256" key="19">
    <source>
        <dbReference type="ARBA" id="ARBA00049107"/>
    </source>
</evidence>
<sequence length="1158" mass="128586">MALLAQGLLRGFKTRFGLRGIHTVREIKKGVVLGVYRSSSTEFSLTSEGETHIPADVASRQRRHSEDDFSCPVCFDILKEPHMTRCGHSFCYSCLNKSLKIKPRCPKCSFDLHPDKDIYPNFTLNQIISKLQKDNDTPQIPTSNLSMSDINRLLGTLHRRKKELEKESFLTQNELLAEFLSHLKVEKDAELLRIRRESEVIQADLDHVNQVLQDYRTNSSNFASGDENNVVPSLEVSNPTINIKEPPTESSFPMRRRRMHKHVLDLSSAYYSSRAKEMSFTPEECSSSLDYSGLKDFSLCLNKFTKYNTVKPLATLSYMTDMFNNTSIVSSIDFDKDNEFFCYWRSQGLLRGFKTRFGLRGIHTVREIKKGVVLGVYRSSSTEFSLTSEGETHIPADVASRQTIRRESEVIQADLDHVNQVLQDYRTNSSNFASGDENNVVPSLEVSNPTINIKEPPTESSFPMLVLNDLVDIHYPSMEMVSSSKISCISWSSFHKGTLVSSDYEGSVVVWDANSNSKIRTFQEHEKRCWSVDFNRIDTKLVASGSDDARVKLWSTNIHHSVASLEAKANVCCVKFNPESCYHLAFWVCRSLCHKKAVSYVKFLNSESIVSASTDSQLKLWNVNRSDCMRSFTGHTNEKNFVGLATDGEYITCGSENNDLHVYYKGLPKSLFSFKFDSVKTFLDRNNREDNANEFVSAVCWRQGTNVVLCANSQGVIKVLELTSGPVLKAGSCRVVLHGDTRVALVGLGEVDPTAKNGAENRDLQKEAIRTAVASGVQTLKSSYTDLQEILVDPCGDPEASAEGSFLCQWKYDELKQKKHQEECQAHVSCISERLWRLPANHLTPTLYAEKVVKAFSAFKNVNIQVHDQSWAAKMGMGSFLSVSAGSAEPPKFLEMTYQQNDTPPVILVGKGVTFDTGGISIKPSKGMDLMRADMGGAAVVTGALLSAQGHQTGDVVKAMNGKTIQVDNTDAEGRLILADALCYADTFKPSMVIDAATLTGAMAIALGGGAAGTFTNSDALWDQLQKAGEYTGDRLWRLPLWDIYSSQVKKSVLADLNNIGSVAYGGSCTAAAFLQEFTECPHWIHLDIAGTKGNEGTPYISKGMSGRPTRTLAFTECKNWAHLDIAGVMDSSDQMAYLGKGMTGRPTRTLVEFLRNL</sequence>
<dbReference type="GO" id="GO:0070006">
    <property type="term" value="F:metalloaminopeptidase activity"/>
    <property type="evidence" value="ECO:0007669"/>
    <property type="project" value="InterPro"/>
</dbReference>
<dbReference type="GO" id="GO:0005737">
    <property type="term" value="C:cytoplasm"/>
    <property type="evidence" value="ECO:0007669"/>
    <property type="project" value="InterPro"/>
</dbReference>
<dbReference type="CDD" id="cd00433">
    <property type="entry name" value="Peptidase_M17"/>
    <property type="match status" value="1"/>
</dbReference>
<evidence type="ECO:0000256" key="4">
    <source>
        <dbReference type="ARBA" id="ARBA00022574"/>
    </source>
</evidence>
<dbReference type="Gene3D" id="3.30.40.10">
    <property type="entry name" value="Zinc/RING finger domain, C3HC4 (zinc finger)"/>
    <property type="match status" value="1"/>
</dbReference>
<keyword evidence="9" id="KW-0378">Hydrolase</keyword>
<evidence type="ECO:0000256" key="18">
    <source>
        <dbReference type="ARBA" id="ARBA00047881"/>
    </source>
</evidence>
<dbReference type="PROSITE" id="PS50082">
    <property type="entry name" value="WD_REPEATS_2"/>
    <property type="match status" value="2"/>
</dbReference>
<gene>
    <name evidence="20" type="ORF">LSAA_10513</name>
</gene>
<dbReference type="InterPro" id="IPR043472">
    <property type="entry name" value="Macro_dom-like"/>
</dbReference>
<comment type="catalytic activity">
    <reaction evidence="19">
        <text>L-cysteinylglycine + H2O = L-cysteine + glycine</text>
        <dbReference type="Rhea" id="RHEA:28783"/>
        <dbReference type="ChEBI" id="CHEBI:15377"/>
        <dbReference type="ChEBI" id="CHEBI:35235"/>
        <dbReference type="ChEBI" id="CHEBI:57305"/>
        <dbReference type="ChEBI" id="CHEBI:61694"/>
    </reaction>
    <physiologicalReaction direction="left-to-right" evidence="19">
        <dbReference type="Rhea" id="RHEA:28784"/>
    </physiologicalReaction>
</comment>
<evidence type="ECO:0000256" key="10">
    <source>
        <dbReference type="ARBA" id="ARBA00022833"/>
    </source>
</evidence>
<dbReference type="PANTHER" id="PTHR44080">
    <property type="entry name" value="E3 UBIQUITIN-PROTEIN LIGASE COP1"/>
    <property type="match status" value="1"/>
</dbReference>
<keyword evidence="8" id="KW-0863">Zinc-finger</keyword>
<dbReference type="Pfam" id="PF02789">
    <property type="entry name" value="Peptidase_M17_N"/>
    <property type="match status" value="1"/>
</dbReference>
<dbReference type="GO" id="GO:0030145">
    <property type="term" value="F:manganese ion binding"/>
    <property type="evidence" value="ECO:0007669"/>
    <property type="project" value="InterPro"/>
</dbReference>
<dbReference type="InterPro" id="IPR013083">
    <property type="entry name" value="Znf_RING/FYVE/PHD"/>
</dbReference>
<dbReference type="SUPFAM" id="SSF52949">
    <property type="entry name" value="Macro domain-like"/>
    <property type="match status" value="1"/>
</dbReference>
<dbReference type="PROSITE" id="PS50089">
    <property type="entry name" value="ZF_RING_2"/>
    <property type="match status" value="1"/>
</dbReference>
<dbReference type="PROSITE" id="PS00678">
    <property type="entry name" value="WD_REPEATS_1"/>
    <property type="match status" value="1"/>
</dbReference>
<evidence type="ECO:0000256" key="7">
    <source>
        <dbReference type="ARBA" id="ARBA00022737"/>
    </source>
</evidence>
<evidence type="ECO:0000256" key="9">
    <source>
        <dbReference type="ARBA" id="ARBA00022801"/>
    </source>
</evidence>
<evidence type="ECO:0000256" key="1">
    <source>
        <dbReference type="ARBA" id="ARBA00009528"/>
    </source>
</evidence>
<dbReference type="InterPro" id="IPR042755">
    <property type="entry name" value="COP1"/>
</dbReference>
<dbReference type="GO" id="GO:0008270">
    <property type="term" value="F:zinc ion binding"/>
    <property type="evidence" value="ECO:0007669"/>
    <property type="project" value="UniProtKB-KW"/>
</dbReference>
<keyword evidence="6" id="KW-0479">Metal-binding</keyword>
<dbReference type="Gene3D" id="2.130.10.10">
    <property type="entry name" value="YVTN repeat-like/Quinoprotein amine dehydrogenase"/>
    <property type="match status" value="2"/>
</dbReference>
<keyword evidence="21" id="KW-1185">Reference proteome</keyword>
<dbReference type="InterPro" id="IPR001680">
    <property type="entry name" value="WD40_rpt"/>
</dbReference>
<dbReference type="InterPro" id="IPR019775">
    <property type="entry name" value="WD40_repeat_CS"/>
</dbReference>
<dbReference type="InterPro" id="IPR036322">
    <property type="entry name" value="WD40_repeat_dom_sf"/>
</dbReference>
<keyword evidence="20" id="KW-0808">Transferase</keyword>
<keyword evidence="4" id="KW-0853">WD repeat</keyword>
<dbReference type="InterPro" id="IPR015943">
    <property type="entry name" value="WD40/YVTN_repeat-like_dom_sf"/>
</dbReference>
<dbReference type="Pfam" id="PF00400">
    <property type="entry name" value="WD40"/>
    <property type="match status" value="2"/>
</dbReference>
<name>A0A7R8CW56_LEPSM</name>
<dbReference type="GO" id="GO:0061630">
    <property type="term" value="F:ubiquitin protein ligase activity"/>
    <property type="evidence" value="ECO:0007669"/>
    <property type="project" value="InterPro"/>
</dbReference>
<dbReference type="InterPro" id="IPR017907">
    <property type="entry name" value="Znf_RING_CS"/>
</dbReference>
<dbReference type="SUPFAM" id="SSF53187">
    <property type="entry name" value="Zn-dependent exopeptidases"/>
    <property type="match status" value="2"/>
</dbReference>
<keyword evidence="7" id="KW-0677">Repeat</keyword>
<evidence type="ECO:0000256" key="16">
    <source>
        <dbReference type="ARBA" id="ARBA00031564"/>
    </source>
</evidence>
<keyword evidence="5" id="KW-0645">Protease</keyword>
<evidence type="ECO:0000256" key="11">
    <source>
        <dbReference type="ARBA" id="ARBA00023511"/>
    </source>
</evidence>
<dbReference type="GO" id="GO:0043161">
    <property type="term" value="P:proteasome-mediated ubiquitin-dependent protein catabolic process"/>
    <property type="evidence" value="ECO:0007669"/>
    <property type="project" value="TreeGrafter"/>
</dbReference>
<dbReference type="PROSITE" id="PS00631">
    <property type="entry name" value="CYTOSOL_AP"/>
    <property type="match status" value="1"/>
</dbReference>
<keyword evidence="20" id="KW-0012">Acyltransferase</keyword>
<comment type="catalytic activity">
    <reaction evidence="18">
        <text>S-benzyl-L-cysteinylglycine + H2O = S-benzyl-L-cysteine + glycine</text>
        <dbReference type="Rhea" id="RHEA:62568"/>
        <dbReference type="ChEBI" id="CHEBI:15377"/>
        <dbReference type="ChEBI" id="CHEBI:57305"/>
        <dbReference type="ChEBI" id="CHEBI:145802"/>
        <dbReference type="ChEBI" id="CHEBI:145803"/>
    </reaction>
    <physiologicalReaction direction="left-to-right" evidence="18">
        <dbReference type="Rhea" id="RHEA:62569"/>
    </physiologicalReaction>
</comment>